<sequence>MDVNRGTRARSSWLVGEGAQTTQRLGNGTAETRSILDTKVGGGSELKNDEYRTD</sequence>
<name>W2N6Z5_PHYNI</name>
<accession>W2N6Z5</accession>
<proteinExistence type="predicted"/>
<dbReference type="AlphaFoldDB" id="W2N6Z5"/>
<feature type="region of interest" description="Disordered" evidence="1">
    <location>
        <begin position="1"/>
        <end position="54"/>
    </location>
</feature>
<reference evidence="2" key="1">
    <citation type="submission" date="2013-11" db="EMBL/GenBank/DDBJ databases">
        <title>The Genome Sequence of Phytophthora parasitica IAC_01/95.</title>
        <authorList>
            <consortium name="The Broad Institute Genomics Platform"/>
            <person name="Russ C."/>
            <person name="Tyler B."/>
            <person name="Panabieres F."/>
            <person name="Shan W."/>
            <person name="Tripathy S."/>
            <person name="Grunwald N."/>
            <person name="Machado M."/>
            <person name="Johnson C.S."/>
            <person name="Arredondo F."/>
            <person name="Hong C."/>
            <person name="Coffey M."/>
            <person name="Young S.K."/>
            <person name="Zeng Q."/>
            <person name="Gargeya S."/>
            <person name="Fitzgerald M."/>
            <person name="Abouelleil A."/>
            <person name="Alvarado L."/>
            <person name="Chapman S.B."/>
            <person name="Gainer-Dewar J."/>
            <person name="Goldberg J."/>
            <person name="Griggs A."/>
            <person name="Gujja S."/>
            <person name="Hansen M."/>
            <person name="Howarth C."/>
            <person name="Imamovic A."/>
            <person name="Ireland A."/>
            <person name="Larimer J."/>
            <person name="McCowan C."/>
            <person name="Murphy C."/>
            <person name="Pearson M."/>
            <person name="Poon T.W."/>
            <person name="Priest M."/>
            <person name="Roberts A."/>
            <person name="Saif S."/>
            <person name="Shea T."/>
            <person name="Sykes S."/>
            <person name="Wortman J."/>
            <person name="Nusbaum C."/>
            <person name="Birren B."/>
        </authorList>
    </citation>
    <scope>NUCLEOTIDE SEQUENCE [LARGE SCALE GENOMIC DNA]</scope>
    <source>
        <strain evidence="2">IAC_01/95</strain>
    </source>
</reference>
<evidence type="ECO:0000256" key="1">
    <source>
        <dbReference type="SAM" id="MobiDB-lite"/>
    </source>
</evidence>
<organism evidence="2">
    <name type="scientific">Phytophthora nicotianae</name>
    <name type="common">Potato buckeye rot agent</name>
    <name type="synonym">Phytophthora parasitica</name>
    <dbReference type="NCBI Taxonomy" id="4792"/>
    <lineage>
        <taxon>Eukaryota</taxon>
        <taxon>Sar</taxon>
        <taxon>Stramenopiles</taxon>
        <taxon>Oomycota</taxon>
        <taxon>Peronosporomycetes</taxon>
        <taxon>Peronosporales</taxon>
        <taxon>Peronosporaceae</taxon>
        <taxon>Phytophthora</taxon>
    </lineage>
</organism>
<dbReference type="EMBL" id="KI693414">
    <property type="protein sequence ID" value="ETM44290.1"/>
    <property type="molecule type" value="Genomic_DNA"/>
</dbReference>
<protein>
    <submittedName>
        <fullName evidence="2">Uncharacterized protein</fullName>
    </submittedName>
</protein>
<feature type="non-terminal residue" evidence="2">
    <location>
        <position position="54"/>
    </location>
</feature>
<evidence type="ECO:0000313" key="2">
    <source>
        <dbReference type="EMBL" id="ETM44290.1"/>
    </source>
</evidence>
<dbReference type="Proteomes" id="UP000054532">
    <property type="component" value="Unassembled WGS sequence"/>
</dbReference>
<gene>
    <name evidence="2" type="ORF">L914_10458</name>
</gene>
<feature type="compositionally biased region" description="Polar residues" evidence="1">
    <location>
        <begin position="19"/>
        <end position="32"/>
    </location>
</feature>